<keyword evidence="5" id="KW-0418">Kinase</keyword>
<evidence type="ECO:0000313" key="11">
    <source>
        <dbReference type="Proteomes" id="UP001165085"/>
    </source>
</evidence>
<evidence type="ECO:0000256" key="4">
    <source>
        <dbReference type="ARBA" id="ARBA00022741"/>
    </source>
</evidence>
<dbReference type="InterPro" id="IPR017441">
    <property type="entry name" value="Protein_kinase_ATP_BS"/>
</dbReference>
<dbReference type="SUPFAM" id="SSF56112">
    <property type="entry name" value="Protein kinase-like (PK-like)"/>
    <property type="match status" value="1"/>
</dbReference>
<dbReference type="OrthoDB" id="432483at2759"/>
<dbReference type="Gene3D" id="3.30.200.20">
    <property type="entry name" value="Phosphorylase Kinase, domain 1"/>
    <property type="match status" value="1"/>
</dbReference>
<feature type="region of interest" description="Disordered" evidence="8">
    <location>
        <begin position="382"/>
        <end position="429"/>
    </location>
</feature>
<evidence type="ECO:0000256" key="2">
    <source>
        <dbReference type="ARBA" id="ARBA00022553"/>
    </source>
</evidence>
<dbReference type="InterPro" id="IPR011009">
    <property type="entry name" value="Kinase-like_dom_sf"/>
</dbReference>
<dbReference type="PROSITE" id="PS50011">
    <property type="entry name" value="PROTEIN_KINASE_DOM"/>
    <property type="match status" value="1"/>
</dbReference>
<dbReference type="PROSITE" id="PS00107">
    <property type="entry name" value="PROTEIN_KINASE_ATP"/>
    <property type="match status" value="1"/>
</dbReference>
<feature type="binding site" evidence="7">
    <location>
        <position position="41"/>
    </location>
    <ligand>
        <name>ATP</name>
        <dbReference type="ChEBI" id="CHEBI:30616"/>
    </ligand>
</feature>
<name>A0A9W7BY32_9STRA</name>
<keyword evidence="3" id="KW-0808">Transferase</keyword>
<keyword evidence="2" id="KW-0597">Phosphoprotein</keyword>
<proteinExistence type="predicted"/>
<dbReference type="PROSITE" id="PS00108">
    <property type="entry name" value="PROTEIN_KINASE_ST"/>
    <property type="match status" value="1"/>
</dbReference>
<dbReference type="GO" id="GO:0005524">
    <property type="term" value="F:ATP binding"/>
    <property type="evidence" value="ECO:0007669"/>
    <property type="project" value="UniProtKB-UniRule"/>
</dbReference>
<keyword evidence="1" id="KW-0723">Serine/threonine-protein kinase</keyword>
<organism evidence="10 11">
    <name type="scientific">Triparma strigata</name>
    <dbReference type="NCBI Taxonomy" id="1606541"/>
    <lineage>
        <taxon>Eukaryota</taxon>
        <taxon>Sar</taxon>
        <taxon>Stramenopiles</taxon>
        <taxon>Ochrophyta</taxon>
        <taxon>Bolidophyceae</taxon>
        <taxon>Parmales</taxon>
        <taxon>Triparmaceae</taxon>
        <taxon>Triparma</taxon>
    </lineage>
</organism>
<dbReference type="AlphaFoldDB" id="A0A9W7BY32"/>
<dbReference type="InterPro" id="IPR008271">
    <property type="entry name" value="Ser/Thr_kinase_AS"/>
</dbReference>
<evidence type="ECO:0000256" key="6">
    <source>
        <dbReference type="ARBA" id="ARBA00022840"/>
    </source>
</evidence>
<evidence type="ECO:0000256" key="5">
    <source>
        <dbReference type="ARBA" id="ARBA00022777"/>
    </source>
</evidence>
<keyword evidence="4 7" id="KW-0547">Nucleotide-binding</keyword>
<dbReference type="PANTHER" id="PTHR24351">
    <property type="entry name" value="RIBOSOMAL PROTEIN S6 KINASE"/>
    <property type="match status" value="1"/>
</dbReference>
<keyword evidence="6 7" id="KW-0067">ATP-binding</keyword>
<evidence type="ECO:0000313" key="10">
    <source>
        <dbReference type="EMBL" id="GMH98954.1"/>
    </source>
</evidence>
<dbReference type="InterPro" id="IPR000719">
    <property type="entry name" value="Prot_kinase_dom"/>
</dbReference>
<dbReference type="EMBL" id="BRXY01000537">
    <property type="protein sequence ID" value="GMH98954.1"/>
    <property type="molecule type" value="Genomic_DNA"/>
</dbReference>
<evidence type="ECO:0000256" key="8">
    <source>
        <dbReference type="SAM" id="MobiDB-lite"/>
    </source>
</evidence>
<evidence type="ECO:0000256" key="3">
    <source>
        <dbReference type="ARBA" id="ARBA00022679"/>
    </source>
</evidence>
<comment type="caution">
    <text evidence="10">The sequence shown here is derived from an EMBL/GenBank/DDBJ whole genome shotgun (WGS) entry which is preliminary data.</text>
</comment>
<dbReference type="Proteomes" id="UP001165085">
    <property type="component" value="Unassembled WGS sequence"/>
</dbReference>
<protein>
    <recommendedName>
        <fullName evidence="9">Protein kinase domain-containing protein</fullName>
    </recommendedName>
</protein>
<evidence type="ECO:0000259" key="9">
    <source>
        <dbReference type="PROSITE" id="PS50011"/>
    </source>
</evidence>
<dbReference type="Gene3D" id="1.10.510.10">
    <property type="entry name" value="Transferase(Phosphotransferase) domain 1"/>
    <property type="match status" value="1"/>
</dbReference>
<dbReference type="CDD" id="cd05123">
    <property type="entry name" value="STKc_AGC"/>
    <property type="match status" value="1"/>
</dbReference>
<gene>
    <name evidence="10" type="ORF">TrST_g10970</name>
</gene>
<dbReference type="SMART" id="SM00220">
    <property type="entry name" value="S_TKc"/>
    <property type="match status" value="1"/>
</dbReference>
<feature type="domain" description="Protein kinase" evidence="9">
    <location>
        <begin position="11"/>
        <end position="279"/>
    </location>
</feature>
<dbReference type="GO" id="GO:0004674">
    <property type="term" value="F:protein serine/threonine kinase activity"/>
    <property type="evidence" value="ECO:0007669"/>
    <property type="project" value="UniProtKB-KW"/>
</dbReference>
<feature type="region of interest" description="Disordered" evidence="8">
    <location>
        <begin position="573"/>
        <end position="592"/>
    </location>
</feature>
<feature type="compositionally biased region" description="Polar residues" evidence="8">
    <location>
        <begin position="396"/>
        <end position="423"/>
    </location>
</feature>
<evidence type="ECO:0000256" key="1">
    <source>
        <dbReference type="ARBA" id="ARBA00022527"/>
    </source>
</evidence>
<evidence type="ECO:0000256" key="7">
    <source>
        <dbReference type="PROSITE-ProRule" id="PRU10141"/>
    </source>
</evidence>
<dbReference type="InterPro" id="IPR045270">
    <property type="entry name" value="STKc_AGC"/>
</dbReference>
<reference evidence="11" key="1">
    <citation type="journal article" date="2023" name="Commun. Biol.">
        <title>Genome analysis of Parmales, the sister group of diatoms, reveals the evolutionary specialization of diatoms from phago-mixotrophs to photoautotrophs.</title>
        <authorList>
            <person name="Ban H."/>
            <person name="Sato S."/>
            <person name="Yoshikawa S."/>
            <person name="Yamada K."/>
            <person name="Nakamura Y."/>
            <person name="Ichinomiya M."/>
            <person name="Sato N."/>
            <person name="Blanc-Mathieu R."/>
            <person name="Endo H."/>
            <person name="Kuwata A."/>
            <person name="Ogata H."/>
        </authorList>
    </citation>
    <scope>NUCLEOTIDE SEQUENCE [LARGE SCALE GENOMIC DNA]</scope>
    <source>
        <strain evidence="11">NIES 3701</strain>
    </source>
</reference>
<sequence length="592" mass="65981">MDEASTASSDFIFWTQLGQGAFGTVWLAQEKRREKRFLAIKTINKKSIVTSDEEEQNRKVQRLLNERQILQHCDHPFVVTLLYFFQDSTRLYFGMSMAGCGDFYTIVGETNKGEGLPMHACRFYAAELCLALEYIHGLGIIYRDMKLENFLLSAEGHIVLTDFGMATYQAKDRTSSVVGTPEYFAPEIVKEEMYGVEVDWWAFGVCLFEMMCGKSPFSASSIASTMKNVMMKEAKLPPRAFRGCSKPEQKATQQVIQGLLHKDPAKRLGVSGLKEHQWFTEYKFVEDVNVANEKWCWEDVLAKKVKVPLKRTDILKSPAVVSLMESRFAKDRKDSKVFEDLKPFNRAASAVGVGSGALKLPQLGGGAELGESASSPALLLKEKEKEEEPSQELKGSQESNPTALPPVTVTSTNENPDSASNHASDFVDPVETVEPVEPVSLEDVPILRTVTYTLKPDLFKDDPKGQDVALAEYLSGISDVWKDAVQGYTFFGYQHKKPSRKVTLSMVFKNAHYLDLYQRETKATILNLFKMDLDENKKYVNLVADDEGEEGTTAGDLAEDEMIVPMAALSSATNSPVDGLTRTIQTTSVGES</sequence>
<accession>A0A9W7BY32</accession>
<dbReference type="Pfam" id="PF00069">
    <property type="entry name" value="Pkinase"/>
    <property type="match status" value="1"/>
</dbReference>
<keyword evidence="11" id="KW-1185">Reference proteome</keyword>